<dbReference type="Proteomes" id="UP000187203">
    <property type="component" value="Unassembled WGS sequence"/>
</dbReference>
<name>A0A1R3HHV0_9ROSI</name>
<evidence type="ECO:0000256" key="1">
    <source>
        <dbReference type="SAM" id="MobiDB-lite"/>
    </source>
</evidence>
<accession>A0A1R3HHV0</accession>
<keyword evidence="3" id="KW-1185">Reference proteome</keyword>
<dbReference type="PANTHER" id="PTHR11697">
    <property type="entry name" value="GENERAL TRANSCRIPTION FACTOR 2-RELATED ZINC FINGER PROTEIN"/>
    <property type="match status" value="1"/>
</dbReference>
<dbReference type="InterPro" id="IPR055298">
    <property type="entry name" value="AtLOH3-like"/>
</dbReference>
<comment type="caution">
    <text evidence="2">The sequence shown here is derived from an EMBL/GenBank/DDBJ whole genome shotgun (WGS) entry which is preliminary data.</text>
</comment>
<dbReference type="OrthoDB" id="1002338at2759"/>
<evidence type="ECO:0000313" key="3">
    <source>
        <dbReference type="Proteomes" id="UP000187203"/>
    </source>
</evidence>
<sequence length="194" mass="22225">MKSRTMDSFFKKKDTQGTTSFNQEVTAEDNTPQELPPVPETCEETHPSKIPRVETDTIDLSKFEFDPASRIVLVKVRDTAPNYSQRGDAQHAYTRLRSFEFVFILHVIKEVIGISDHLCQALQHRSQDILNAMNLVSTTKVSIQELRDIGWDNLLKDVISFGGNFELDVPDMNANYVVGRSRNRKENVTVEHHY</sequence>
<feature type="compositionally biased region" description="Polar residues" evidence="1">
    <location>
        <begin position="16"/>
        <end position="33"/>
    </location>
</feature>
<dbReference type="EMBL" id="AWUE01020103">
    <property type="protein sequence ID" value="OMO69931.1"/>
    <property type="molecule type" value="Genomic_DNA"/>
</dbReference>
<feature type="region of interest" description="Disordered" evidence="1">
    <location>
        <begin position="1"/>
        <end position="48"/>
    </location>
</feature>
<protein>
    <submittedName>
        <fullName evidence="2">Uncharacterized protein</fullName>
    </submittedName>
</protein>
<organism evidence="2 3">
    <name type="scientific">Corchorus olitorius</name>
    <dbReference type="NCBI Taxonomy" id="93759"/>
    <lineage>
        <taxon>Eukaryota</taxon>
        <taxon>Viridiplantae</taxon>
        <taxon>Streptophyta</taxon>
        <taxon>Embryophyta</taxon>
        <taxon>Tracheophyta</taxon>
        <taxon>Spermatophyta</taxon>
        <taxon>Magnoliopsida</taxon>
        <taxon>eudicotyledons</taxon>
        <taxon>Gunneridae</taxon>
        <taxon>Pentapetalae</taxon>
        <taxon>rosids</taxon>
        <taxon>malvids</taxon>
        <taxon>Malvales</taxon>
        <taxon>Malvaceae</taxon>
        <taxon>Grewioideae</taxon>
        <taxon>Apeibeae</taxon>
        <taxon>Corchorus</taxon>
    </lineage>
</organism>
<dbReference type="AlphaFoldDB" id="A0A1R3HHV0"/>
<evidence type="ECO:0000313" key="2">
    <source>
        <dbReference type="EMBL" id="OMO69931.1"/>
    </source>
</evidence>
<proteinExistence type="predicted"/>
<reference evidence="3" key="1">
    <citation type="submission" date="2013-09" db="EMBL/GenBank/DDBJ databases">
        <title>Corchorus olitorius genome sequencing.</title>
        <authorList>
            <person name="Alam M."/>
            <person name="Haque M.S."/>
            <person name="Islam M.S."/>
            <person name="Emdad E.M."/>
            <person name="Islam M.M."/>
            <person name="Ahmed B."/>
            <person name="Halim A."/>
            <person name="Hossen Q.M.M."/>
            <person name="Hossain M.Z."/>
            <person name="Ahmed R."/>
            <person name="Khan M.M."/>
            <person name="Islam R."/>
            <person name="Rashid M.M."/>
            <person name="Khan S.A."/>
            <person name="Rahman M.S."/>
            <person name="Alam M."/>
            <person name="Yahiya A.S."/>
            <person name="Khan M.S."/>
            <person name="Azam M.S."/>
            <person name="Haque T."/>
            <person name="Lashkar M.Z.H."/>
            <person name="Akhand A.I."/>
            <person name="Morshed G."/>
            <person name="Roy S."/>
            <person name="Uddin K.S."/>
            <person name="Rabeya T."/>
            <person name="Hossain A.S."/>
            <person name="Chowdhury A."/>
            <person name="Snigdha A.R."/>
            <person name="Mortoza M.S."/>
            <person name="Matin S.A."/>
            <person name="Hoque S.M.E."/>
            <person name="Islam M.K."/>
            <person name="Roy D.K."/>
            <person name="Haider R."/>
            <person name="Moosa M.M."/>
            <person name="Elias S.M."/>
            <person name="Hasan A.M."/>
            <person name="Jahan S."/>
            <person name="Shafiuddin M."/>
            <person name="Mahmood N."/>
            <person name="Shommy N.S."/>
        </authorList>
    </citation>
    <scope>NUCLEOTIDE SEQUENCE [LARGE SCALE GENOMIC DNA]</scope>
    <source>
        <strain evidence="3">cv. O-4</strain>
    </source>
</reference>
<dbReference type="PANTHER" id="PTHR11697:SF230">
    <property type="entry name" value="ZINC FINGER, MYM DOMAIN CONTAINING 1"/>
    <property type="match status" value="1"/>
</dbReference>
<dbReference type="STRING" id="93759.A0A1R3HHV0"/>
<gene>
    <name evidence="2" type="ORF">COLO4_28854</name>
</gene>